<dbReference type="AlphaFoldDB" id="A0A7J6DED0"/>
<organism evidence="5 6">
    <name type="scientific">Onychostoma macrolepis</name>
    <dbReference type="NCBI Taxonomy" id="369639"/>
    <lineage>
        <taxon>Eukaryota</taxon>
        <taxon>Metazoa</taxon>
        <taxon>Chordata</taxon>
        <taxon>Craniata</taxon>
        <taxon>Vertebrata</taxon>
        <taxon>Euteleostomi</taxon>
        <taxon>Actinopterygii</taxon>
        <taxon>Neopterygii</taxon>
        <taxon>Teleostei</taxon>
        <taxon>Ostariophysi</taxon>
        <taxon>Cypriniformes</taxon>
        <taxon>Cyprinidae</taxon>
        <taxon>Acrossocheilinae</taxon>
        <taxon>Onychostoma</taxon>
    </lineage>
</organism>
<evidence type="ECO:0000313" key="6">
    <source>
        <dbReference type="Proteomes" id="UP000579812"/>
    </source>
</evidence>
<dbReference type="GO" id="GO:0005615">
    <property type="term" value="C:extracellular space"/>
    <property type="evidence" value="ECO:0007669"/>
    <property type="project" value="UniProtKB-KW"/>
</dbReference>
<dbReference type="Proteomes" id="UP000579812">
    <property type="component" value="Unassembled WGS sequence"/>
</dbReference>
<evidence type="ECO:0000259" key="4">
    <source>
        <dbReference type="SMART" id="SM00199"/>
    </source>
</evidence>
<proteinExistence type="predicted"/>
<dbReference type="Gene3D" id="2.40.50.40">
    <property type="match status" value="1"/>
</dbReference>
<dbReference type="InterPro" id="IPR039809">
    <property type="entry name" value="Chemokine_b/g/d"/>
</dbReference>
<protein>
    <recommendedName>
        <fullName evidence="4">Chemokine interleukin-8-like domain-containing protein</fullName>
    </recommendedName>
</protein>
<feature type="chain" id="PRO_5029733290" description="Chemokine interleukin-8-like domain-containing protein" evidence="3">
    <location>
        <begin position="22"/>
        <end position="287"/>
    </location>
</feature>
<accession>A0A7J6DED0</accession>
<feature type="domain" description="Chemokine interleukin-8-like" evidence="4">
    <location>
        <begin position="26"/>
        <end position="85"/>
    </location>
</feature>
<evidence type="ECO:0000256" key="3">
    <source>
        <dbReference type="SAM" id="SignalP"/>
    </source>
</evidence>
<keyword evidence="1" id="KW-0202">Cytokine</keyword>
<dbReference type="SUPFAM" id="SSF54117">
    <property type="entry name" value="Interleukin 8-like chemokines"/>
    <property type="match status" value="1"/>
</dbReference>
<sequence>MKFTLFAAFLFSIEWMSVAFAVDGPPTDCCNTVSKKIISAENIVKYDKQNALLCPVTAVRFHTKKNKVICSDPESNWAKKVMKIVDGRPTAKPTCYTSTTNVIPITTTTEETSGTETEISTSTTVTPAVTTIKTSETETSTSTTVTPAVTTIKTSETETSTSTTVTPAVTTIKTSETETSTSTTVTPAVTTIKTSETETSTSTIVPTTVTTIKTSTPETEISKTTILPTSVSTDNPESTAITCGTDIAEGSQDRPSPAPVTWPRPALPSLAADDVPEGLWISAPTSS</sequence>
<name>A0A7J6DED0_9TELE</name>
<gene>
    <name evidence="5" type="ORF">G5714_002152</name>
</gene>
<dbReference type="PANTHER" id="PTHR12015:SF108">
    <property type="entry name" value="C-C MOTIF CHEMOKINE 20"/>
    <property type="match status" value="1"/>
</dbReference>
<evidence type="ECO:0000313" key="5">
    <source>
        <dbReference type="EMBL" id="KAF4117599.1"/>
    </source>
</evidence>
<dbReference type="EMBL" id="JAAMOB010000002">
    <property type="protein sequence ID" value="KAF4117599.1"/>
    <property type="molecule type" value="Genomic_DNA"/>
</dbReference>
<dbReference type="GO" id="GO:0006955">
    <property type="term" value="P:immune response"/>
    <property type="evidence" value="ECO:0007669"/>
    <property type="project" value="InterPro"/>
</dbReference>
<dbReference type="GO" id="GO:0008009">
    <property type="term" value="F:chemokine activity"/>
    <property type="evidence" value="ECO:0007669"/>
    <property type="project" value="InterPro"/>
</dbReference>
<dbReference type="PANTHER" id="PTHR12015">
    <property type="entry name" value="SMALL INDUCIBLE CYTOKINE A"/>
    <property type="match status" value="1"/>
</dbReference>
<dbReference type="InterPro" id="IPR001811">
    <property type="entry name" value="Chemokine_IL8-like_dom"/>
</dbReference>
<evidence type="ECO:0000256" key="2">
    <source>
        <dbReference type="SAM" id="MobiDB-lite"/>
    </source>
</evidence>
<dbReference type="InterPro" id="IPR036048">
    <property type="entry name" value="Interleukin_8-like_sf"/>
</dbReference>
<keyword evidence="3" id="KW-0732">Signal</keyword>
<feature type="compositionally biased region" description="Pro residues" evidence="2">
    <location>
        <begin position="256"/>
        <end position="266"/>
    </location>
</feature>
<comment type="caution">
    <text evidence="5">The sequence shown here is derived from an EMBL/GenBank/DDBJ whole genome shotgun (WGS) entry which is preliminary data.</text>
</comment>
<dbReference type="SMART" id="SM00199">
    <property type="entry name" value="SCY"/>
    <property type="match status" value="1"/>
</dbReference>
<dbReference type="Pfam" id="PF00048">
    <property type="entry name" value="IL8"/>
    <property type="match status" value="1"/>
</dbReference>
<feature type="region of interest" description="Disordered" evidence="2">
    <location>
        <begin position="247"/>
        <end position="273"/>
    </location>
</feature>
<evidence type="ECO:0000256" key="1">
    <source>
        <dbReference type="ARBA" id="ARBA00022514"/>
    </source>
</evidence>
<reference evidence="5 6" key="1">
    <citation type="submission" date="2020-04" db="EMBL/GenBank/DDBJ databases">
        <title>Chromosome-level genome assembly of a cyprinid fish Onychostoma macrolepis by integration of Nanopore Sequencing, Bionano and Hi-C technology.</title>
        <authorList>
            <person name="Wang D."/>
        </authorList>
    </citation>
    <scope>NUCLEOTIDE SEQUENCE [LARGE SCALE GENOMIC DNA]</scope>
    <source>
        <strain evidence="5">SWU-2019</strain>
        <tissue evidence="5">Muscle</tissue>
    </source>
</reference>
<feature type="signal peptide" evidence="3">
    <location>
        <begin position="1"/>
        <end position="21"/>
    </location>
</feature>
<keyword evidence="6" id="KW-1185">Reference proteome</keyword>